<organism evidence="2 3">
    <name type="scientific">Elysia chlorotica</name>
    <name type="common">Eastern emerald elysia</name>
    <name type="synonym">Sea slug</name>
    <dbReference type="NCBI Taxonomy" id="188477"/>
    <lineage>
        <taxon>Eukaryota</taxon>
        <taxon>Metazoa</taxon>
        <taxon>Spiralia</taxon>
        <taxon>Lophotrochozoa</taxon>
        <taxon>Mollusca</taxon>
        <taxon>Gastropoda</taxon>
        <taxon>Heterobranchia</taxon>
        <taxon>Euthyneura</taxon>
        <taxon>Panpulmonata</taxon>
        <taxon>Sacoglossa</taxon>
        <taxon>Placobranchoidea</taxon>
        <taxon>Plakobranchidae</taxon>
        <taxon>Elysia</taxon>
    </lineage>
</organism>
<accession>A0A3S1AWB4</accession>
<dbReference type="GO" id="GO:0051879">
    <property type="term" value="F:Hsp90 protein binding"/>
    <property type="evidence" value="ECO:0007669"/>
    <property type="project" value="TreeGrafter"/>
</dbReference>
<dbReference type="PANTHER" id="PTHR15830">
    <property type="entry name" value="TELOMERE LENGTH REGULATION PROTEIN TEL2 FAMILY MEMBER"/>
    <property type="match status" value="1"/>
</dbReference>
<sequence length="200" mass="22122">TLSCAAQELSSINTAPKSEGLEGRANPNPNPTAPSMEDSEASSWRQVVQRRIESNTRRFARGSRHSQLAVTLNRFAGVAGQFFYPLMCQTAGSEVYLDLLDRDCLLLCRLLNTLALVLDAAKNTHVCTHMGRALLDYSWPIRLHQNSSLRQAVLISTTAVFFVVPTHVLMGEMSDNTMESKSWLEGEAALVSSACWVNRH</sequence>
<dbReference type="Gene3D" id="1.25.40.720">
    <property type="entry name" value="Telomere length regulation protein 2, C-terminal domain"/>
    <property type="match status" value="1"/>
</dbReference>
<evidence type="ECO:0000313" key="3">
    <source>
        <dbReference type="Proteomes" id="UP000271974"/>
    </source>
</evidence>
<dbReference type="OrthoDB" id="10258062at2759"/>
<dbReference type="GO" id="GO:0051083">
    <property type="term" value="P:'de novo' cotranslational protein folding"/>
    <property type="evidence" value="ECO:0007669"/>
    <property type="project" value="TreeGrafter"/>
</dbReference>
<keyword evidence="3" id="KW-1185">Reference proteome</keyword>
<proteinExistence type="predicted"/>
<feature type="compositionally biased region" description="Polar residues" evidence="1">
    <location>
        <begin position="1"/>
        <end position="16"/>
    </location>
</feature>
<comment type="caution">
    <text evidence="2">The sequence shown here is derived from an EMBL/GenBank/DDBJ whole genome shotgun (WGS) entry which is preliminary data.</text>
</comment>
<dbReference type="STRING" id="188477.A0A3S1AWB4"/>
<evidence type="ECO:0000256" key="1">
    <source>
        <dbReference type="SAM" id="MobiDB-lite"/>
    </source>
</evidence>
<dbReference type="GO" id="GO:0042162">
    <property type="term" value="F:telomeric DNA binding"/>
    <property type="evidence" value="ECO:0007669"/>
    <property type="project" value="TreeGrafter"/>
</dbReference>
<gene>
    <name evidence="2" type="ORF">EGW08_022223</name>
</gene>
<protein>
    <submittedName>
        <fullName evidence="2">Uncharacterized protein</fullName>
    </submittedName>
</protein>
<evidence type="ECO:0000313" key="2">
    <source>
        <dbReference type="EMBL" id="RUS70019.1"/>
    </source>
</evidence>
<dbReference type="InterPro" id="IPR038528">
    <property type="entry name" value="TEL2_C_sf"/>
</dbReference>
<dbReference type="EMBL" id="RQTK01001512">
    <property type="protein sequence ID" value="RUS70019.1"/>
    <property type="molecule type" value="Genomic_DNA"/>
</dbReference>
<reference evidence="2 3" key="1">
    <citation type="submission" date="2019-01" db="EMBL/GenBank/DDBJ databases">
        <title>A draft genome assembly of the solar-powered sea slug Elysia chlorotica.</title>
        <authorList>
            <person name="Cai H."/>
            <person name="Li Q."/>
            <person name="Fang X."/>
            <person name="Li J."/>
            <person name="Curtis N.E."/>
            <person name="Altenburger A."/>
            <person name="Shibata T."/>
            <person name="Feng M."/>
            <person name="Maeda T."/>
            <person name="Schwartz J.A."/>
            <person name="Shigenobu S."/>
            <person name="Lundholm N."/>
            <person name="Nishiyama T."/>
            <person name="Yang H."/>
            <person name="Hasebe M."/>
            <person name="Li S."/>
            <person name="Pierce S.K."/>
            <person name="Wang J."/>
        </authorList>
    </citation>
    <scope>NUCLEOTIDE SEQUENCE [LARGE SCALE GENOMIC DNA]</scope>
    <source>
        <strain evidence="2">EC2010</strain>
        <tissue evidence="2">Whole organism of an adult</tissue>
    </source>
</reference>
<dbReference type="PANTHER" id="PTHR15830:SF10">
    <property type="entry name" value="TELOMERE LENGTH REGULATION PROTEIN TEL2 HOMOLOG"/>
    <property type="match status" value="1"/>
</dbReference>
<dbReference type="InterPro" id="IPR051970">
    <property type="entry name" value="TEL2_Regulation"/>
</dbReference>
<dbReference type="AlphaFoldDB" id="A0A3S1AWB4"/>
<name>A0A3S1AWB4_ELYCH</name>
<dbReference type="Proteomes" id="UP000271974">
    <property type="component" value="Unassembled WGS sequence"/>
</dbReference>
<feature type="region of interest" description="Disordered" evidence="1">
    <location>
        <begin position="1"/>
        <end position="43"/>
    </location>
</feature>
<feature type="non-terminal residue" evidence="2">
    <location>
        <position position="1"/>
    </location>
</feature>
<dbReference type="GO" id="GO:0005829">
    <property type="term" value="C:cytosol"/>
    <property type="evidence" value="ECO:0007669"/>
    <property type="project" value="TreeGrafter"/>
</dbReference>